<protein>
    <submittedName>
        <fullName evidence="1">Uncharacterized protein</fullName>
    </submittedName>
</protein>
<comment type="caution">
    <text evidence="1">The sequence shown here is derived from an EMBL/GenBank/DDBJ whole genome shotgun (WGS) entry which is preliminary data.</text>
</comment>
<dbReference type="EMBL" id="JANJYI010000001">
    <property type="protein sequence ID" value="KAK2662105.1"/>
    <property type="molecule type" value="Genomic_DNA"/>
</dbReference>
<accession>A0AAD9XMU3</accession>
<reference evidence="1" key="1">
    <citation type="journal article" date="2023" name="Plant J.">
        <title>Genome sequences and population genomics provide insights into the demographic history, inbreeding, and mutation load of two 'living fossil' tree species of Dipteronia.</title>
        <authorList>
            <person name="Feng Y."/>
            <person name="Comes H.P."/>
            <person name="Chen J."/>
            <person name="Zhu S."/>
            <person name="Lu R."/>
            <person name="Zhang X."/>
            <person name="Li P."/>
            <person name="Qiu J."/>
            <person name="Olsen K.M."/>
            <person name="Qiu Y."/>
        </authorList>
    </citation>
    <scope>NUCLEOTIDE SEQUENCE</scope>
    <source>
        <strain evidence="1">KIB01</strain>
    </source>
</reference>
<proteinExistence type="predicted"/>
<organism evidence="1 2">
    <name type="scientific">Dipteronia dyeriana</name>
    <dbReference type="NCBI Taxonomy" id="168575"/>
    <lineage>
        <taxon>Eukaryota</taxon>
        <taxon>Viridiplantae</taxon>
        <taxon>Streptophyta</taxon>
        <taxon>Embryophyta</taxon>
        <taxon>Tracheophyta</taxon>
        <taxon>Spermatophyta</taxon>
        <taxon>Magnoliopsida</taxon>
        <taxon>eudicotyledons</taxon>
        <taxon>Gunneridae</taxon>
        <taxon>Pentapetalae</taxon>
        <taxon>rosids</taxon>
        <taxon>malvids</taxon>
        <taxon>Sapindales</taxon>
        <taxon>Sapindaceae</taxon>
        <taxon>Hippocastanoideae</taxon>
        <taxon>Acereae</taxon>
        <taxon>Dipteronia</taxon>
    </lineage>
</organism>
<dbReference type="Proteomes" id="UP001280121">
    <property type="component" value="Unassembled WGS sequence"/>
</dbReference>
<sequence>MQTSYKDKGHATVRLRNKVVPYDQGFEASKGTQVLLVGKTFFRSPGNHYDTIKYVVESSKNYDYTTVLLFMETCSEPGVIDPSYFFNL</sequence>
<evidence type="ECO:0000313" key="2">
    <source>
        <dbReference type="Proteomes" id="UP001280121"/>
    </source>
</evidence>
<keyword evidence="2" id="KW-1185">Reference proteome</keyword>
<dbReference type="AlphaFoldDB" id="A0AAD9XMU3"/>
<evidence type="ECO:0000313" key="1">
    <source>
        <dbReference type="EMBL" id="KAK2662105.1"/>
    </source>
</evidence>
<name>A0AAD9XMU3_9ROSI</name>
<gene>
    <name evidence="1" type="ORF">Ddye_000679</name>
</gene>